<dbReference type="Pfam" id="PF07963">
    <property type="entry name" value="N_methyl"/>
    <property type="match status" value="1"/>
</dbReference>
<dbReference type="InterPro" id="IPR022346">
    <property type="entry name" value="T2SS_GspH"/>
</dbReference>
<evidence type="ECO:0000313" key="14">
    <source>
        <dbReference type="Proteomes" id="UP001595791"/>
    </source>
</evidence>
<comment type="caution">
    <text evidence="13">The sequence shown here is derived from an EMBL/GenBank/DDBJ whole genome shotgun (WGS) entry which is preliminary data.</text>
</comment>
<evidence type="ECO:0000256" key="9">
    <source>
        <dbReference type="ARBA" id="ARBA00025772"/>
    </source>
</evidence>
<gene>
    <name evidence="13" type="primary">gspH</name>
    <name evidence="13" type="ORF">ACFOW7_09415</name>
</gene>
<comment type="subcellular location">
    <subcellularLocation>
        <location evidence="1">Cell inner membrane</location>
        <topology evidence="1">Single-pass membrane protein</topology>
    </subcellularLocation>
</comment>
<feature type="transmembrane region" description="Helical" evidence="11">
    <location>
        <begin position="12"/>
        <end position="32"/>
    </location>
</feature>
<reference evidence="14" key="1">
    <citation type="journal article" date="2019" name="Int. J. Syst. Evol. Microbiol.">
        <title>The Global Catalogue of Microorganisms (GCM) 10K type strain sequencing project: providing services to taxonomists for standard genome sequencing and annotation.</title>
        <authorList>
            <consortium name="The Broad Institute Genomics Platform"/>
            <consortium name="The Broad Institute Genome Sequencing Center for Infectious Disease"/>
            <person name="Wu L."/>
            <person name="Ma J."/>
        </authorList>
    </citation>
    <scope>NUCLEOTIDE SEQUENCE [LARGE SCALE GENOMIC DNA]</scope>
    <source>
        <strain evidence="14">LMG 29894</strain>
    </source>
</reference>
<dbReference type="NCBIfam" id="TIGR02532">
    <property type="entry name" value="IV_pilin_GFxxxE"/>
    <property type="match status" value="1"/>
</dbReference>
<keyword evidence="4" id="KW-0488">Methylation</keyword>
<evidence type="ECO:0000256" key="7">
    <source>
        <dbReference type="ARBA" id="ARBA00022989"/>
    </source>
</evidence>
<evidence type="ECO:0000256" key="1">
    <source>
        <dbReference type="ARBA" id="ARBA00004377"/>
    </source>
</evidence>
<name>A0ABV8MPG3_9NEIS</name>
<dbReference type="PROSITE" id="PS00409">
    <property type="entry name" value="PROKAR_NTER_METHYL"/>
    <property type="match status" value="1"/>
</dbReference>
<evidence type="ECO:0000256" key="8">
    <source>
        <dbReference type="ARBA" id="ARBA00023136"/>
    </source>
</evidence>
<keyword evidence="6 11" id="KW-0812">Transmembrane</keyword>
<dbReference type="InterPro" id="IPR012902">
    <property type="entry name" value="N_methyl_site"/>
</dbReference>
<evidence type="ECO:0000259" key="12">
    <source>
        <dbReference type="Pfam" id="PF12019"/>
    </source>
</evidence>
<dbReference type="InterPro" id="IPR045584">
    <property type="entry name" value="Pilin-like"/>
</dbReference>
<dbReference type="SUPFAM" id="SSF54523">
    <property type="entry name" value="Pili subunits"/>
    <property type="match status" value="1"/>
</dbReference>
<keyword evidence="8 11" id="KW-0472">Membrane</keyword>
<dbReference type="RefSeq" id="WP_378163459.1">
    <property type="nucleotide sequence ID" value="NZ_JBHSBU010000001.1"/>
</dbReference>
<proteinExistence type="inferred from homology"/>
<evidence type="ECO:0000256" key="11">
    <source>
        <dbReference type="SAM" id="Phobius"/>
    </source>
</evidence>
<dbReference type="Pfam" id="PF12019">
    <property type="entry name" value="GspH"/>
    <property type="match status" value="1"/>
</dbReference>
<dbReference type="EMBL" id="JBHSBU010000001">
    <property type="protein sequence ID" value="MFC4159567.1"/>
    <property type="molecule type" value="Genomic_DNA"/>
</dbReference>
<dbReference type="InterPro" id="IPR002416">
    <property type="entry name" value="T2SS_protein-GspH"/>
</dbReference>
<dbReference type="PRINTS" id="PR00885">
    <property type="entry name" value="BCTERIALGSPH"/>
</dbReference>
<evidence type="ECO:0000256" key="6">
    <source>
        <dbReference type="ARBA" id="ARBA00022692"/>
    </source>
</evidence>
<evidence type="ECO:0000256" key="2">
    <source>
        <dbReference type="ARBA" id="ARBA00021549"/>
    </source>
</evidence>
<dbReference type="Gene3D" id="3.55.40.10">
    <property type="entry name" value="minor pseudopilin epsh domain"/>
    <property type="match status" value="1"/>
</dbReference>
<evidence type="ECO:0000256" key="10">
    <source>
        <dbReference type="ARBA" id="ARBA00030775"/>
    </source>
</evidence>
<keyword evidence="5" id="KW-0997">Cell inner membrane</keyword>
<dbReference type="InterPro" id="IPR049875">
    <property type="entry name" value="TypeII_GspH"/>
</dbReference>
<protein>
    <recommendedName>
        <fullName evidence="2">Type II secretion system protein H</fullName>
    </recommendedName>
    <alternativeName>
        <fullName evidence="10">General secretion pathway protein H</fullName>
    </alternativeName>
</protein>
<evidence type="ECO:0000256" key="4">
    <source>
        <dbReference type="ARBA" id="ARBA00022481"/>
    </source>
</evidence>
<dbReference type="Proteomes" id="UP001595791">
    <property type="component" value="Unassembled WGS sequence"/>
</dbReference>
<keyword evidence="14" id="KW-1185">Reference proteome</keyword>
<evidence type="ECO:0000256" key="5">
    <source>
        <dbReference type="ARBA" id="ARBA00022519"/>
    </source>
</evidence>
<sequence>MNPRRRGPAGFTLIEVLVVLVIVGVIVTLAAVRFGESDGSRLGREAERLAALLEVASDEAIASGTTLGWRPDGRGYRFWKRQGNTWLPLDDNETLRPRELPEGMLIDEVRVNLVPLADEERVAFAPSGVNAPFSLRLRGPGGERRLQADAVGRIEETASVAPAS</sequence>
<evidence type="ECO:0000256" key="3">
    <source>
        <dbReference type="ARBA" id="ARBA00022475"/>
    </source>
</evidence>
<keyword evidence="7 11" id="KW-1133">Transmembrane helix</keyword>
<comment type="similarity">
    <text evidence="9">Belongs to the GSP H family.</text>
</comment>
<feature type="domain" description="General secretion pathway GspH" evidence="12">
    <location>
        <begin position="45"/>
        <end position="150"/>
    </location>
</feature>
<dbReference type="NCBIfam" id="TIGR01708">
    <property type="entry name" value="typeII_sec_gspH"/>
    <property type="match status" value="1"/>
</dbReference>
<keyword evidence="3" id="KW-1003">Cell membrane</keyword>
<accession>A0ABV8MPG3</accession>
<organism evidence="13 14">
    <name type="scientific">Chitinimonas lacunae</name>
    <dbReference type="NCBI Taxonomy" id="1963018"/>
    <lineage>
        <taxon>Bacteria</taxon>
        <taxon>Pseudomonadati</taxon>
        <taxon>Pseudomonadota</taxon>
        <taxon>Betaproteobacteria</taxon>
        <taxon>Neisseriales</taxon>
        <taxon>Chitinibacteraceae</taxon>
        <taxon>Chitinimonas</taxon>
    </lineage>
</organism>
<evidence type="ECO:0000313" key="13">
    <source>
        <dbReference type="EMBL" id="MFC4159567.1"/>
    </source>
</evidence>